<dbReference type="AlphaFoldDB" id="A0AAV9MYP3"/>
<evidence type="ECO:0000313" key="5">
    <source>
        <dbReference type="Proteomes" id="UP001358417"/>
    </source>
</evidence>
<dbReference type="PANTHER" id="PTHR46072:SF2">
    <property type="entry name" value="AMIDASE (EUROFUNG)"/>
    <property type="match status" value="1"/>
</dbReference>
<gene>
    <name evidence="4" type="ORF">LTR84_007373</name>
</gene>
<sequence>MHLMLDAQTHLRDPRVTPIPWRKDIFEEVQTRPLTIGVLIDDGVVKVHPPIDRVLRELEAKLKSAGHEIVQWDASGHKECIEIMDLFYTADGGEDIRRDVTASGEPYIPHVEGLINRGQPISVFAYWQLNKRKIAAQNAYWDKWNNKKSPISGKSVDILLMPTMPHTAVPHRTCRWVGYTKVWNFLDYTALSFPAGQVRGATDILPSEHYSPRNEYDEWNWKLYDPHTMDGHPVGLQLVGRRFDEEKVLGIATVIEKLIKE</sequence>
<accession>A0AAV9MYP3</accession>
<comment type="caution">
    <text evidence="4">The sequence shown here is derived from an EMBL/GenBank/DDBJ whole genome shotgun (WGS) entry which is preliminary data.</text>
</comment>
<dbReference type="InterPro" id="IPR023631">
    <property type="entry name" value="Amidase_dom"/>
</dbReference>
<evidence type="ECO:0000256" key="1">
    <source>
        <dbReference type="ARBA" id="ARBA00009199"/>
    </source>
</evidence>
<keyword evidence="2" id="KW-0378">Hydrolase</keyword>
<dbReference type="Pfam" id="PF01425">
    <property type="entry name" value="Amidase"/>
    <property type="match status" value="1"/>
</dbReference>
<comment type="similarity">
    <text evidence="1">Belongs to the amidase family.</text>
</comment>
<evidence type="ECO:0000259" key="3">
    <source>
        <dbReference type="Pfam" id="PF01425"/>
    </source>
</evidence>
<dbReference type="SUPFAM" id="SSF75304">
    <property type="entry name" value="Amidase signature (AS) enzymes"/>
    <property type="match status" value="1"/>
</dbReference>
<protein>
    <recommendedName>
        <fullName evidence="3">Amidase domain-containing protein</fullName>
    </recommendedName>
</protein>
<name>A0AAV9MYP3_9EURO</name>
<dbReference type="Gene3D" id="3.90.1300.10">
    <property type="entry name" value="Amidase signature (AS) domain"/>
    <property type="match status" value="1"/>
</dbReference>
<dbReference type="InterPro" id="IPR036928">
    <property type="entry name" value="AS_sf"/>
</dbReference>
<keyword evidence="5" id="KW-1185">Reference proteome</keyword>
<feature type="domain" description="Amidase" evidence="3">
    <location>
        <begin position="30"/>
        <end position="249"/>
    </location>
</feature>
<evidence type="ECO:0000313" key="4">
    <source>
        <dbReference type="EMBL" id="KAK5046612.1"/>
    </source>
</evidence>
<dbReference type="GO" id="GO:0016787">
    <property type="term" value="F:hydrolase activity"/>
    <property type="evidence" value="ECO:0007669"/>
    <property type="project" value="UniProtKB-KW"/>
</dbReference>
<reference evidence="4 5" key="1">
    <citation type="submission" date="2023-08" db="EMBL/GenBank/DDBJ databases">
        <title>Black Yeasts Isolated from many extreme environments.</title>
        <authorList>
            <person name="Coleine C."/>
            <person name="Stajich J.E."/>
            <person name="Selbmann L."/>
        </authorList>
    </citation>
    <scope>NUCLEOTIDE SEQUENCE [LARGE SCALE GENOMIC DNA]</scope>
    <source>
        <strain evidence="4 5">CCFEE 5792</strain>
    </source>
</reference>
<proteinExistence type="inferred from homology"/>
<organism evidence="4 5">
    <name type="scientific">Exophiala bonariae</name>
    <dbReference type="NCBI Taxonomy" id="1690606"/>
    <lineage>
        <taxon>Eukaryota</taxon>
        <taxon>Fungi</taxon>
        <taxon>Dikarya</taxon>
        <taxon>Ascomycota</taxon>
        <taxon>Pezizomycotina</taxon>
        <taxon>Eurotiomycetes</taxon>
        <taxon>Chaetothyriomycetidae</taxon>
        <taxon>Chaetothyriales</taxon>
        <taxon>Herpotrichiellaceae</taxon>
        <taxon>Exophiala</taxon>
    </lineage>
</organism>
<evidence type="ECO:0000256" key="2">
    <source>
        <dbReference type="ARBA" id="ARBA00022801"/>
    </source>
</evidence>
<dbReference type="GeneID" id="89975539"/>
<dbReference type="PANTHER" id="PTHR46072">
    <property type="entry name" value="AMIDASE-RELATED-RELATED"/>
    <property type="match status" value="1"/>
</dbReference>
<dbReference type="RefSeq" id="XP_064702195.1">
    <property type="nucleotide sequence ID" value="XM_064850926.1"/>
</dbReference>
<dbReference type="EMBL" id="JAVRRD010000029">
    <property type="protein sequence ID" value="KAK5046612.1"/>
    <property type="molecule type" value="Genomic_DNA"/>
</dbReference>
<dbReference type="Proteomes" id="UP001358417">
    <property type="component" value="Unassembled WGS sequence"/>
</dbReference>